<gene>
    <name evidence="1" type="ORF">IEE83_31795</name>
</gene>
<dbReference type="RefSeq" id="WP_194124696.1">
    <property type="nucleotide sequence ID" value="NZ_JACYGY010000002.1"/>
</dbReference>
<dbReference type="Proteomes" id="UP000634134">
    <property type="component" value="Unassembled WGS sequence"/>
</dbReference>
<evidence type="ECO:0000313" key="2">
    <source>
        <dbReference type="Proteomes" id="UP000634134"/>
    </source>
</evidence>
<keyword evidence="2" id="KW-1185">Reference proteome</keyword>
<organism evidence="1 2">
    <name type="scientific">Dyadobacter subterraneus</name>
    <dbReference type="NCBI Taxonomy" id="2773304"/>
    <lineage>
        <taxon>Bacteria</taxon>
        <taxon>Pseudomonadati</taxon>
        <taxon>Bacteroidota</taxon>
        <taxon>Cytophagia</taxon>
        <taxon>Cytophagales</taxon>
        <taxon>Spirosomataceae</taxon>
        <taxon>Dyadobacter</taxon>
    </lineage>
</organism>
<dbReference type="EMBL" id="JACYGY010000002">
    <property type="protein sequence ID" value="MBE9466473.1"/>
    <property type="molecule type" value="Genomic_DNA"/>
</dbReference>
<evidence type="ECO:0000313" key="1">
    <source>
        <dbReference type="EMBL" id="MBE9466473.1"/>
    </source>
</evidence>
<reference evidence="2" key="1">
    <citation type="submission" date="2023-07" db="EMBL/GenBank/DDBJ databases">
        <title>Dyadobacter sp. nov 'subterranea' isolated from contaminted grondwater.</title>
        <authorList>
            <person name="Szabo I."/>
            <person name="Al-Omari J."/>
            <person name="Szerdahelyi S.G."/>
            <person name="Rado J."/>
        </authorList>
    </citation>
    <scope>NUCLEOTIDE SEQUENCE [LARGE SCALE GENOMIC DNA]</scope>
    <source>
        <strain evidence="2">UP-52</strain>
    </source>
</reference>
<proteinExistence type="predicted"/>
<protein>
    <submittedName>
        <fullName evidence="1">Uncharacterized protein</fullName>
    </submittedName>
</protein>
<sequence length="88" mass="10213">MEIKLQRFGGIVPLKQEATTHVSWSDSELEQLIDHICRDENKEPQSMNEICHYLEVQGREIPVDLKKVPPKYKATFEGLKSELKYVKA</sequence>
<accession>A0ABR9WM85</accession>
<name>A0ABR9WM85_9BACT</name>
<comment type="caution">
    <text evidence="1">The sequence shown here is derived from an EMBL/GenBank/DDBJ whole genome shotgun (WGS) entry which is preliminary data.</text>
</comment>